<keyword evidence="3" id="KW-0547">Nucleotide-binding</keyword>
<dbReference type="GO" id="GO:0016787">
    <property type="term" value="F:hydrolase activity"/>
    <property type="evidence" value="ECO:0007669"/>
    <property type="project" value="UniProtKB-KW"/>
</dbReference>
<evidence type="ECO:0000256" key="4">
    <source>
        <dbReference type="ARBA" id="ARBA00022801"/>
    </source>
</evidence>
<feature type="domain" description="Helicase C-terminal" evidence="14">
    <location>
        <begin position="658"/>
        <end position="809"/>
    </location>
</feature>
<evidence type="ECO:0000256" key="7">
    <source>
        <dbReference type="ARBA" id="ARBA00023187"/>
    </source>
</evidence>
<dbReference type="GO" id="GO:0003676">
    <property type="term" value="F:nucleic acid binding"/>
    <property type="evidence" value="ECO:0007669"/>
    <property type="project" value="InterPro"/>
</dbReference>
<dbReference type="EMBL" id="CCBN010000006">
    <property type="protein sequence ID" value="CDO54083.1"/>
    <property type="molecule type" value="Genomic_DNA"/>
</dbReference>
<evidence type="ECO:0000256" key="9">
    <source>
        <dbReference type="ARBA" id="ARBA00038511"/>
    </source>
</evidence>
<comment type="subcellular location">
    <subcellularLocation>
        <location evidence="1">Nucleus</location>
    </subcellularLocation>
</comment>
<dbReference type="CDD" id="cd17953">
    <property type="entry name" value="DEADc_DDX46"/>
    <property type="match status" value="1"/>
</dbReference>
<dbReference type="InterPro" id="IPR014001">
    <property type="entry name" value="Helicase_ATP-bd"/>
</dbReference>
<dbReference type="InterPro" id="IPR027417">
    <property type="entry name" value="P-loop_NTPase"/>
</dbReference>
<dbReference type="SMART" id="SM00487">
    <property type="entry name" value="DEXDc"/>
    <property type="match status" value="1"/>
</dbReference>
<comment type="similarity">
    <text evidence="9">Belongs to the DEAD box helicase family. DDX46/PRP5 subfamily.</text>
</comment>
<dbReference type="InterPro" id="IPR056149">
    <property type="entry name" value="PRP5/DDX46/KHDC4_KH"/>
</dbReference>
<dbReference type="STRING" id="1173061.A0A0J9X9Y7"/>
<dbReference type="InterPro" id="IPR014014">
    <property type="entry name" value="RNA_helicase_DEAD_Q_motif"/>
</dbReference>
<dbReference type="InterPro" id="IPR000629">
    <property type="entry name" value="RNA-helicase_DEAD-box_CS"/>
</dbReference>
<feature type="region of interest" description="Disordered" evidence="12">
    <location>
        <begin position="850"/>
        <end position="875"/>
    </location>
</feature>
<dbReference type="PROSITE" id="PS51194">
    <property type="entry name" value="HELICASE_CTER"/>
    <property type="match status" value="1"/>
</dbReference>
<dbReference type="GO" id="GO:0003724">
    <property type="term" value="F:RNA helicase activity"/>
    <property type="evidence" value="ECO:0007669"/>
    <property type="project" value="UniProtKB-EC"/>
</dbReference>
<dbReference type="PROSITE" id="PS51192">
    <property type="entry name" value="HELICASE_ATP_BIND_1"/>
    <property type="match status" value="1"/>
</dbReference>
<dbReference type="SUPFAM" id="SSF52540">
    <property type="entry name" value="P-loop containing nucleoside triphosphate hydrolases"/>
    <property type="match status" value="1"/>
</dbReference>
<evidence type="ECO:0000256" key="1">
    <source>
        <dbReference type="ARBA" id="ARBA00004123"/>
    </source>
</evidence>
<dbReference type="CDD" id="cd18787">
    <property type="entry name" value="SF2_C_DEAD"/>
    <property type="match status" value="1"/>
</dbReference>
<evidence type="ECO:0000259" key="13">
    <source>
        <dbReference type="PROSITE" id="PS51192"/>
    </source>
</evidence>
<keyword evidence="4" id="KW-0378">Hydrolase</keyword>
<dbReference type="Proteomes" id="UP000242525">
    <property type="component" value="Unassembled WGS sequence"/>
</dbReference>
<dbReference type="Pfam" id="PF23469">
    <property type="entry name" value="KH_12"/>
    <property type="match status" value="1"/>
</dbReference>
<dbReference type="FunFam" id="3.40.50.300:FF:000079">
    <property type="entry name" value="probable ATP-dependent RNA helicase DDX17"/>
    <property type="match status" value="1"/>
</dbReference>
<feature type="domain" description="Helicase ATP-binding" evidence="13">
    <location>
        <begin position="456"/>
        <end position="634"/>
    </location>
</feature>
<dbReference type="GO" id="GO:0005634">
    <property type="term" value="C:nucleus"/>
    <property type="evidence" value="ECO:0007669"/>
    <property type="project" value="UniProtKB-SubCell"/>
</dbReference>
<dbReference type="Gene3D" id="3.40.50.300">
    <property type="entry name" value="P-loop containing nucleotide triphosphate hydrolases"/>
    <property type="match status" value="2"/>
</dbReference>
<evidence type="ECO:0000256" key="6">
    <source>
        <dbReference type="ARBA" id="ARBA00022840"/>
    </source>
</evidence>
<evidence type="ECO:0000259" key="15">
    <source>
        <dbReference type="PROSITE" id="PS51195"/>
    </source>
</evidence>
<sequence length="1023" mass="114372">MSSRSPTRERGSSYRSSSHRSSRDEYSRSSWRDRDLDRRDRDSDRRRDRDRGYDSYYDKDRSRRKNSYDSKSSRSTREYDRDRREYDRDSRRSRSPRHRGSDSHRLASSNHRTDERDRKDSSITKSSTESKETISSNFDRTNVNSVEVKEARSTSDHNSSSNTATTTPEISQAALDEEKKRKRMERLEQWKLKKAQEKAKAAALSKSASPAPDTVSKGSSSIAPSDSGSNLRNTDTDQTLKKNVFKPLTMSKNAPVSKFRLGAIKNPSNVNLGFEDTTNPLAPKGITKLKTNGDDTVMNEAPPVEEEIDPLDAFMNAIETTDTAPSATSSSLPDIIMDEENERSTNDTLDEFENNPEEFKAQLEKKKRKDIPIVDHSKMNYEPFRKTFYVEPPEIAAMTDEEADMMRLELDGIKIRGLNCPKPVLKWSQFGLPVPTMNVINSLGYEKPTAIQAQAIPSIMSGRDVIGVAKTGSGKTMAFLLPLFRQIKDQRPLLKHEGPMALVMTPTRELAVQIYRECKPFLKALNLRAVCAYGGSPIKDQIADLKRGAEIVVCTPGRMIDLLAANAGRVINLHRVTYLVLDEADRMFDMGFEPQVMKIINNIRPDRQTVLFSATFPRQMETLARKTLKKAIEIIVGARSVVAPEITQIVEVRSAETKFTRLLELLGEFYNKSSDSRALIFVDRQESADMLLKDLIQRGYPCLSIHGGKDQIDRDSAIADFKSGVTSLLIATSIAARGLDVKQLKLVVNYDAPNHMEDYVHRVGRTGRAGNTGTAVTFIEPGQDRAAVDIAKALKLSKVEVPEKLQEIVDKFMAKVKEGKEKYVSSGFGGKGLEKLDEARDTAMKLERKAYGQDDEKETATEEIEDSTEVGKSEESLHSLYSIAPTVVKQGHHASTLEKMSKRNGVLRAGAAPDNHGPDTSAFHTTLEINDYPQQARWKVTNNSNITKIIEANSTSITTKGQYYPPGKEPGEGEERKLYLLIEGQTELSVANARKELAALLIAGMEEAAQSESRAPAGRYTIK</sequence>
<dbReference type="Pfam" id="PF00271">
    <property type="entry name" value="Helicase_C"/>
    <property type="match status" value="1"/>
</dbReference>
<dbReference type="InterPro" id="IPR001650">
    <property type="entry name" value="Helicase_C-like"/>
</dbReference>
<keyword evidence="7" id="KW-0507">mRNA processing</keyword>
<dbReference type="PROSITE" id="PS00039">
    <property type="entry name" value="DEAD_ATP_HELICASE"/>
    <property type="match status" value="1"/>
</dbReference>
<feature type="short sequence motif" description="Q motif" evidence="11">
    <location>
        <begin position="425"/>
        <end position="453"/>
    </location>
</feature>
<evidence type="ECO:0000256" key="8">
    <source>
        <dbReference type="ARBA" id="ARBA00023242"/>
    </source>
</evidence>
<comment type="caution">
    <text evidence="16">The sequence shown here is derived from an EMBL/GenBank/DDBJ whole genome shotgun (WGS) entry which is preliminary data.</text>
</comment>
<keyword evidence="6" id="KW-0067">ATP-binding</keyword>
<keyword evidence="8" id="KW-0539">Nucleus</keyword>
<dbReference type="GO" id="GO:0005524">
    <property type="term" value="F:ATP binding"/>
    <property type="evidence" value="ECO:0007669"/>
    <property type="project" value="UniProtKB-KW"/>
</dbReference>
<evidence type="ECO:0000259" key="14">
    <source>
        <dbReference type="PROSITE" id="PS51194"/>
    </source>
</evidence>
<evidence type="ECO:0000313" key="16">
    <source>
        <dbReference type="EMBL" id="CDO54083.1"/>
    </source>
</evidence>
<reference evidence="16" key="1">
    <citation type="submission" date="2014-03" db="EMBL/GenBank/DDBJ databases">
        <authorList>
            <person name="Casaregola S."/>
        </authorList>
    </citation>
    <scope>NUCLEOTIDE SEQUENCE [LARGE SCALE GENOMIC DNA]</scope>
    <source>
        <strain evidence="16">CLIB 918</strain>
    </source>
</reference>
<dbReference type="GO" id="GO:0008380">
    <property type="term" value="P:RNA splicing"/>
    <property type="evidence" value="ECO:0007669"/>
    <property type="project" value="UniProtKB-KW"/>
</dbReference>
<comment type="catalytic activity">
    <reaction evidence="10">
        <text>ATP + H2O = ADP + phosphate + H(+)</text>
        <dbReference type="Rhea" id="RHEA:13065"/>
        <dbReference type="ChEBI" id="CHEBI:15377"/>
        <dbReference type="ChEBI" id="CHEBI:15378"/>
        <dbReference type="ChEBI" id="CHEBI:30616"/>
        <dbReference type="ChEBI" id="CHEBI:43474"/>
        <dbReference type="ChEBI" id="CHEBI:456216"/>
        <dbReference type="EC" id="3.6.4.13"/>
    </reaction>
</comment>
<keyword evidence="5 16" id="KW-0347">Helicase</keyword>
<organism evidence="16 17">
    <name type="scientific">Geotrichum candidum</name>
    <name type="common">Oospora lactis</name>
    <name type="synonym">Dipodascus geotrichum</name>
    <dbReference type="NCBI Taxonomy" id="1173061"/>
    <lineage>
        <taxon>Eukaryota</taxon>
        <taxon>Fungi</taxon>
        <taxon>Dikarya</taxon>
        <taxon>Ascomycota</taxon>
        <taxon>Saccharomycotina</taxon>
        <taxon>Dipodascomycetes</taxon>
        <taxon>Dipodascales</taxon>
        <taxon>Dipodascaceae</taxon>
        <taxon>Geotrichum</taxon>
    </lineage>
</organism>
<keyword evidence="17" id="KW-1185">Reference proteome</keyword>
<accession>A0A0J9X9Y7</accession>
<feature type="compositionally biased region" description="Polar residues" evidence="12">
    <location>
        <begin position="156"/>
        <end position="170"/>
    </location>
</feature>
<keyword evidence="7" id="KW-0508">mRNA splicing</keyword>
<feature type="compositionally biased region" description="Basic and acidic residues" evidence="12">
    <location>
        <begin position="1"/>
        <end position="12"/>
    </location>
</feature>
<dbReference type="Pfam" id="PF00270">
    <property type="entry name" value="DEAD"/>
    <property type="match status" value="1"/>
</dbReference>
<proteinExistence type="inferred from homology"/>
<evidence type="ECO:0000256" key="11">
    <source>
        <dbReference type="PROSITE-ProRule" id="PRU00552"/>
    </source>
</evidence>
<feature type="compositionally biased region" description="Basic and acidic residues" evidence="12">
    <location>
        <begin position="21"/>
        <end position="92"/>
    </location>
</feature>
<feature type="compositionally biased region" description="Basic and acidic residues" evidence="12">
    <location>
        <begin position="99"/>
        <end position="132"/>
    </location>
</feature>
<dbReference type="EC" id="3.6.4.13" evidence="2"/>
<feature type="region of interest" description="Disordered" evidence="12">
    <location>
        <begin position="1"/>
        <end position="181"/>
    </location>
</feature>
<evidence type="ECO:0000256" key="10">
    <source>
        <dbReference type="ARBA" id="ARBA00047984"/>
    </source>
</evidence>
<feature type="region of interest" description="Disordered" evidence="12">
    <location>
        <begin position="201"/>
        <end position="244"/>
    </location>
</feature>
<gene>
    <name evidence="16" type="ORF">BN980_GECA06s04410g</name>
</gene>
<dbReference type="PROSITE" id="PS51195">
    <property type="entry name" value="Q_MOTIF"/>
    <property type="match status" value="1"/>
</dbReference>
<evidence type="ECO:0000256" key="12">
    <source>
        <dbReference type="SAM" id="MobiDB-lite"/>
    </source>
</evidence>
<dbReference type="AlphaFoldDB" id="A0A0J9X9Y7"/>
<dbReference type="InterPro" id="IPR011545">
    <property type="entry name" value="DEAD/DEAH_box_helicase_dom"/>
</dbReference>
<feature type="compositionally biased region" description="Low complexity" evidence="12">
    <location>
        <begin position="216"/>
        <end position="229"/>
    </location>
</feature>
<evidence type="ECO:0000256" key="5">
    <source>
        <dbReference type="ARBA" id="ARBA00022806"/>
    </source>
</evidence>
<feature type="compositionally biased region" description="Basic and acidic residues" evidence="12">
    <location>
        <begin position="850"/>
        <end position="860"/>
    </location>
</feature>
<evidence type="ECO:0000256" key="2">
    <source>
        <dbReference type="ARBA" id="ARBA00012552"/>
    </source>
</evidence>
<dbReference type="PANTHER" id="PTHR47958">
    <property type="entry name" value="ATP-DEPENDENT RNA HELICASE DBP3"/>
    <property type="match status" value="1"/>
</dbReference>
<dbReference type="SMART" id="SM00490">
    <property type="entry name" value="HELICc"/>
    <property type="match status" value="1"/>
</dbReference>
<evidence type="ECO:0000256" key="3">
    <source>
        <dbReference type="ARBA" id="ARBA00022741"/>
    </source>
</evidence>
<feature type="domain" description="DEAD-box RNA helicase Q" evidence="15">
    <location>
        <begin position="425"/>
        <end position="453"/>
    </location>
</feature>
<dbReference type="OrthoDB" id="196131at2759"/>
<name>A0A0J9X9Y7_GEOCN</name>
<protein>
    <recommendedName>
        <fullName evidence="2">RNA helicase</fullName>
        <ecNumber evidence="2">3.6.4.13</ecNumber>
    </recommendedName>
</protein>
<evidence type="ECO:0000313" key="17">
    <source>
        <dbReference type="Proteomes" id="UP000242525"/>
    </source>
</evidence>